<sequence length="49" mass="5411">MVNAESCTSPRLTANPTCCISLEGANCPRAWKEELLGKLHAFACINLWF</sequence>
<name>A0A2P2LVW4_RHIMU</name>
<protein>
    <submittedName>
        <fullName evidence="1">Uncharacterized protein</fullName>
    </submittedName>
</protein>
<evidence type="ECO:0000313" key="1">
    <source>
        <dbReference type="EMBL" id="MBX22106.1"/>
    </source>
</evidence>
<dbReference type="EMBL" id="GGEC01041622">
    <property type="protein sequence ID" value="MBX22106.1"/>
    <property type="molecule type" value="Transcribed_RNA"/>
</dbReference>
<proteinExistence type="predicted"/>
<accession>A0A2P2LVW4</accession>
<reference evidence="1" key="1">
    <citation type="submission" date="2018-02" db="EMBL/GenBank/DDBJ databases">
        <title>Rhizophora mucronata_Transcriptome.</title>
        <authorList>
            <person name="Meera S.P."/>
            <person name="Sreeshan A."/>
            <person name="Augustine A."/>
        </authorList>
    </citation>
    <scope>NUCLEOTIDE SEQUENCE</scope>
    <source>
        <tissue evidence="1">Leaf</tissue>
    </source>
</reference>
<dbReference type="AlphaFoldDB" id="A0A2P2LVW4"/>
<organism evidence="1">
    <name type="scientific">Rhizophora mucronata</name>
    <name type="common">Asiatic mangrove</name>
    <dbReference type="NCBI Taxonomy" id="61149"/>
    <lineage>
        <taxon>Eukaryota</taxon>
        <taxon>Viridiplantae</taxon>
        <taxon>Streptophyta</taxon>
        <taxon>Embryophyta</taxon>
        <taxon>Tracheophyta</taxon>
        <taxon>Spermatophyta</taxon>
        <taxon>Magnoliopsida</taxon>
        <taxon>eudicotyledons</taxon>
        <taxon>Gunneridae</taxon>
        <taxon>Pentapetalae</taxon>
        <taxon>rosids</taxon>
        <taxon>fabids</taxon>
        <taxon>Malpighiales</taxon>
        <taxon>Rhizophoraceae</taxon>
        <taxon>Rhizophora</taxon>
    </lineage>
</organism>